<feature type="domain" description="Glyoxalase-like" evidence="1">
    <location>
        <begin position="138"/>
        <end position="242"/>
    </location>
</feature>
<dbReference type="PANTHER" id="PTHR35908:SF1">
    <property type="entry name" value="CONSERVED PROTEIN"/>
    <property type="match status" value="1"/>
</dbReference>
<gene>
    <name evidence="2" type="ORF">UFOPK2579_02676</name>
</gene>
<dbReference type="InterPro" id="IPR029068">
    <property type="entry name" value="Glyas_Bleomycin-R_OHBP_Dase"/>
</dbReference>
<dbReference type="PANTHER" id="PTHR35908">
    <property type="entry name" value="HYPOTHETICAL FUSION PROTEIN"/>
    <property type="match status" value="1"/>
</dbReference>
<evidence type="ECO:0000259" key="1">
    <source>
        <dbReference type="Pfam" id="PF18029"/>
    </source>
</evidence>
<feature type="domain" description="Glyoxalase-like" evidence="1">
    <location>
        <begin position="11"/>
        <end position="114"/>
    </location>
</feature>
<protein>
    <submittedName>
        <fullName evidence="2">Unannotated protein</fullName>
    </submittedName>
</protein>
<name>A0A6J6SD63_9ZZZZ</name>
<accession>A0A6J6SD63</accession>
<dbReference type="SUPFAM" id="SSF54593">
    <property type="entry name" value="Glyoxalase/Bleomycin resistance protein/Dihydroxybiphenyl dioxygenase"/>
    <property type="match status" value="2"/>
</dbReference>
<evidence type="ECO:0000313" key="2">
    <source>
        <dbReference type="EMBL" id="CAB4732672.1"/>
    </source>
</evidence>
<dbReference type="EMBL" id="CAEZXR010000423">
    <property type="protein sequence ID" value="CAB4732672.1"/>
    <property type="molecule type" value="Genomic_DNA"/>
</dbReference>
<dbReference type="AlphaFoldDB" id="A0A6J6SD63"/>
<dbReference type="Pfam" id="PF18029">
    <property type="entry name" value="Glyoxalase_6"/>
    <property type="match status" value="2"/>
</dbReference>
<organism evidence="2">
    <name type="scientific">freshwater metagenome</name>
    <dbReference type="NCBI Taxonomy" id="449393"/>
    <lineage>
        <taxon>unclassified sequences</taxon>
        <taxon>metagenomes</taxon>
        <taxon>ecological metagenomes</taxon>
    </lineage>
</organism>
<proteinExistence type="predicted"/>
<reference evidence="2" key="1">
    <citation type="submission" date="2020-05" db="EMBL/GenBank/DDBJ databases">
        <authorList>
            <person name="Chiriac C."/>
            <person name="Salcher M."/>
            <person name="Ghai R."/>
            <person name="Kavagutti S V."/>
        </authorList>
    </citation>
    <scope>NUCLEOTIDE SEQUENCE</scope>
</reference>
<dbReference type="Gene3D" id="3.10.180.10">
    <property type="entry name" value="2,3-Dihydroxybiphenyl 1,2-Dioxygenase, domain 1"/>
    <property type="match status" value="2"/>
</dbReference>
<dbReference type="InterPro" id="IPR041581">
    <property type="entry name" value="Glyoxalase_6"/>
</dbReference>
<sequence length="254" mass="27667">MSASHPFWVSVFLDLEADVFEETIAFWCAVTGSTLSARRGDDGEFATLVPRDGDDHLRVQRLADGDSRIHVDLHVPDPDAAAEQAVALGAEIDWRSEHGYVVMASPAGLTFCFVSHPSAVRPSPMTWPGGHRSLVDQLCLDVPPAAFATEVDFWRELTGWESSASRVSADFVPFLRPEGQPFRLLVQRLQDPSDRIGAHLDLAVTDRPAETERHVALGARVVGVHSHWTVLLDPAGSAYCLTDRDPATGLLPGV</sequence>